<dbReference type="RefSeq" id="WP_322809579.1">
    <property type="nucleotide sequence ID" value="NZ_JAVBVO010000005.1"/>
</dbReference>
<feature type="coiled-coil region" evidence="3">
    <location>
        <begin position="236"/>
        <end position="272"/>
    </location>
</feature>
<evidence type="ECO:0000259" key="4">
    <source>
        <dbReference type="PROSITE" id="PS51677"/>
    </source>
</evidence>
<dbReference type="PROSITE" id="PS51677">
    <property type="entry name" value="NODB"/>
    <property type="match status" value="1"/>
</dbReference>
<dbReference type="InterPro" id="IPR011330">
    <property type="entry name" value="Glyco_hydro/deAcase_b/a-brl"/>
</dbReference>
<accession>A0AAW9JU72</accession>
<dbReference type="PANTHER" id="PTHR10587:SF133">
    <property type="entry name" value="CHITIN DEACETYLASE 1-RELATED"/>
    <property type="match status" value="1"/>
</dbReference>
<dbReference type="InterPro" id="IPR050248">
    <property type="entry name" value="Polysacc_deacetylase_ArnD"/>
</dbReference>
<dbReference type="Gene3D" id="3.20.20.370">
    <property type="entry name" value="Glycoside hydrolase/deacetylase"/>
    <property type="match status" value="1"/>
</dbReference>
<evidence type="ECO:0000256" key="3">
    <source>
        <dbReference type="SAM" id="Coils"/>
    </source>
</evidence>
<name>A0AAW9JU72_CARML</name>
<feature type="domain" description="NodB homology" evidence="4">
    <location>
        <begin position="279"/>
        <end position="453"/>
    </location>
</feature>
<comment type="caution">
    <text evidence="5">The sequence shown here is derived from an EMBL/GenBank/DDBJ whole genome shotgun (WGS) entry which is preliminary data.</text>
</comment>
<keyword evidence="1" id="KW-0479">Metal-binding</keyword>
<organism evidence="5 6">
    <name type="scientific">Carnobacterium maltaromaticum</name>
    <name type="common">Carnobacterium piscicola</name>
    <dbReference type="NCBI Taxonomy" id="2751"/>
    <lineage>
        <taxon>Bacteria</taxon>
        <taxon>Bacillati</taxon>
        <taxon>Bacillota</taxon>
        <taxon>Bacilli</taxon>
        <taxon>Lactobacillales</taxon>
        <taxon>Carnobacteriaceae</taxon>
        <taxon>Carnobacterium</taxon>
    </lineage>
</organism>
<proteinExistence type="predicted"/>
<dbReference type="AlphaFoldDB" id="A0AAW9JU72"/>
<keyword evidence="3" id="KW-0175">Coiled coil</keyword>
<dbReference type="Proteomes" id="UP001290462">
    <property type="component" value="Unassembled WGS sequence"/>
</dbReference>
<dbReference type="EMBL" id="JAVBVO010000005">
    <property type="protein sequence ID" value="MDZ5760087.1"/>
    <property type="molecule type" value="Genomic_DNA"/>
</dbReference>
<dbReference type="SUPFAM" id="SSF88713">
    <property type="entry name" value="Glycoside hydrolase/deacetylase"/>
    <property type="match status" value="1"/>
</dbReference>
<protein>
    <submittedName>
        <fullName evidence="5">Polysaccharide deacetylase family protein</fullName>
    </submittedName>
</protein>
<dbReference type="GO" id="GO:0016810">
    <property type="term" value="F:hydrolase activity, acting on carbon-nitrogen (but not peptide) bonds"/>
    <property type="evidence" value="ECO:0007669"/>
    <property type="project" value="InterPro"/>
</dbReference>
<reference evidence="5" key="1">
    <citation type="submission" date="2023-08" db="EMBL/GenBank/DDBJ databases">
        <title>Genomic characterization of piscicolin 126 produced by Carnobacterium maltaromaticum CM22 strain isolated from salmon (Salmo salar).</title>
        <authorList>
            <person name="Gonzalez-Gragera E."/>
            <person name="Garcia-Lopez J.D."/>
            <person name="Teso-Perez C."/>
            <person name="Gimenez-Hernandez I."/>
            <person name="Peralta-Sanchez J.M."/>
            <person name="Valdivia E."/>
            <person name="Montalban-Lopez M."/>
            <person name="Martin-Platero A.M."/>
            <person name="Banos A."/>
            <person name="Martinez-Bueno M."/>
        </authorList>
    </citation>
    <scope>NUCLEOTIDE SEQUENCE</scope>
    <source>
        <strain evidence="5">CM22</strain>
    </source>
</reference>
<dbReference type="GO" id="GO:0046872">
    <property type="term" value="F:metal ion binding"/>
    <property type="evidence" value="ECO:0007669"/>
    <property type="project" value="UniProtKB-KW"/>
</dbReference>
<dbReference type="InterPro" id="IPR002509">
    <property type="entry name" value="NODB_dom"/>
</dbReference>
<gene>
    <name evidence="5" type="ORF">RAK27_15735</name>
</gene>
<evidence type="ECO:0000313" key="6">
    <source>
        <dbReference type="Proteomes" id="UP001290462"/>
    </source>
</evidence>
<evidence type="ECO:0000256" key="1">
    <source>
        <dbReference type="ARBA" id="ARBA00022723"/>
    </source>
</evidence>
<dbReference type="Pfam" id="PF01522">
    <property type="entry name" value="Polysacc_deac_1"/>
    <property type="match status" value="1"/>
</dbReference>
<evidence type="ECO:0000313" key="5">
    <source>
        <dbReference type="EMBL" id="MDZ5760087.1"/>
    </source>
</evidence>
<sequence>MKMKNSLAKIAVSCIVGGVIFLGLISNSTAVEKNKYKKITYPEVGAFFLEPQTTDTTAEKQLNDYLNRRLVDLKSETRLKKYLPRMTAFLLNYTKDTTNTGSITYKIEEKKIVKSLKVNQELETVQRKADVTTISTKTGNPLMLHELFNDEETGYQEIKTKLTKKVEESVGLSDQQKMEIMKQVNEVGFENTTHYGLSNNELIFQFPTEQGIEIVGFSKNQLRRQLKAEYMTEALNQQVAEEVKQEEAIRAQKEAERKAAEERQRIIESQQAKLPSSGKVIALTFDDGPDPAVTPRVLDLLAKYNARATFFVLGKNAAAYPNLVVQEINAGHEIGNHSWSHPDLTALPKEKALNQVNQTNQTIQELTGYTTNLLRPPYGAITNALASDVKMPIIEWSVDTMDWKSKNGTAVYQETMKNAQNGSIVLMHDIHPTTADGLERILKDLTAQGYKFVTISELFGTPMQPGLQYYSRGSVR</sequence>
<keyword evidence="2" id="KW-0378">Hydrolase</keyword>
<dbReference type="GO" id="GO:0005975">
    <property type="term" value="P:carbohydrate metabolic process"/>
    <property type="evidence" value="ECO:0007669"/>
    <property type="project" value="InterPro"/>
</dbReference>
<dbReference type="GO" id="GO:0016020">
    <property type="term" value="C:membrane"/>
    <property type="evidence" value="ECO:0007669"/>
    <property type="project" value="TreeGrafter"/>
</dbReference>
<evidence type="ECO:0000256" key="2">
    <source>
        <dbReference type="ARBA" id="ARBA00022801"/>
    </source>
</evidence>
<dbReference type="PANTHER" id="PTHR10587">
    <property type="entry name" value="GLYCOSYL TRANSFERASE-RELATED"/>
    <property type="match status" value="1"/>
</dbReference>